<proteinExistence type="predicted"/>
<dbReference type="Pfam" id="PF20925">
    <property type="entry name" value="Htt_bridge"/>
    <property type="match status" value="1"/>
</dbReference>
<accession>A0A2J7PE76</accession>
<dbReference type="GO" id="GO:0005737">
    <property type="term" value="C:cytoplasm"/>
    <property type="evidence" value="ECO:0007669"/>
    <property type="project" value="TreeGrafter"/>
</dbReference>
<name>A0A2J7PE76_9NEOP</name>
<dbReference type="PANTHER" id="PTHR10170:SF10">
    <property type="entry name" value="HUNTINGTIN"/>
    <property type="match status" value="1"/>
</dbReference>
<dbReference type="InterPro" id="IPR024613">
    <property type="entry name" value="Huntingtin_N_HEAT_rpt-2"/>
</dbReference>
<dbReference type="InterPro" id="IPR048412">
    <property type="entry name" value="Htt_bridge"/>
</dbReference>
<dbReference type="OrthoDB" id="10065698at2759"/>
<sequence length="361" mass="41107">MASGQSPVTHCIPALVPVVEDVFLVRGTSSASSFDLKELETQREVLVSMLLRLVEYHQVLELLSVVLNESHDSEERWRRWSRQVVDTLLPLLAQGRVRLESRAAQHSLQRVLTSVAPCVLRPVDSLLRTLFSEVSLVHSTTVAMERWLGMVLAILLLLISQGKEEVVLARLEELDLCLPFTSSLERHDPLNVAATMPKCKQQPPEQIMARFLMQVLGLVSNHIHCSVYSPLAGEESLYLQEQFSHFLLYCIYMFESGSYCRVATAVMQMVQQGKEMGRDPNSCLPIDDINSLFLELAPKCPMLMFKWCYLLTLVNFSDQTFWAQILRTQPHDLILEQGYCKTVFLHSFCSHAHDHIAYLFT</sequence>
<comment type="caution">
    <text evidence="1">The sequence shown here is derived from an EMBL/GenBank/DDBJ whole genome shotgun (WGS) entry which is preliminary data.</text>
</comment>
<dbReference type="Proteomes" id="UP000235965">
    <property type="component" value="Unassembled WGS sequence"/>
</dbReference>
<gene>
    <name evidence="1" type="ORF">B7P43_G11847</name>
</gene>
<dbReference type="Pfam" id="PF12372">
    <property type="entry name" value="Htt_N-HEAT"/>
    <property type="match status" value="1"/>
</dbReference>
<keyword evidence="2" id="KW-1185">Reference proteome</keyword>
<dbReference type="AlphaFoldDB" id="A0A2J7PE76"/>
<dbReference type="EMBL" id="NEVH01026107">
    <property type="protein sequence ID" value="PNF14641.1"/>
    <property type="molecule type" value="Genomic_DNA"/>
</dbReference>
<dbReference type="EMBL" id="NEVH01026107">
    <property type="protein sequence ID" value="PNF14642.1"/>
    <property type="molecule type" value="Genomic_DNA"/>
</dbReference>
<protein>
    <recommendedName>
        <fullName evidence="3">Huntingtin</fullName>
    </recommendedName>
</protein>
<dbReference type="PANTHER" id="PTHR10170">
    <property type="entry name" value="HUNTINGTON DISEASE PROTEIN"/>
    <property type="match status" value="1"/>
</dbReference>
<dbReference type="InterPro" id="IPR028426">
    <property type="entry name" value="Huntingtin_fam"/>
</dbReference>
<evidence type="ECO:0000313" key="2">
    <source>
        <dbReference type="Proteomes" id="UP000235965"/>
    </source>
</evidence>
<evidence type="ECO:0000313" key="1">
    <source>
        <dbReference type="EMBL" id="PNF14641.1"/>
    </source>
</evidence>
<evidence type="ECO:0008006" key="3">
    <source>
        <dbReference type="Google" id="ProtNLM"/>
    </source>
</evidence>
<organism evidence="1 2">
    <name type="scientific">Cryptotermes secundus</name>
    <dbReference type="NCBI Taxonomy" id="105785"/>
    <lineage>
        <taxon>Eukaryota</taxon>
        <taxon>Metazoa</taxon>
        <taxon>Ecdysozoa</taxon>
        <taxon>Arthropoda</taxon>
        <taxon>Hexapoda</taxon>
        <taxon>Insecta</taxon>
        <taxon>Pterygota</taxon>
        <taxon>Neoptera</taxon>
        <taxon>Polyneoptera</taxon>
        <taxon>Dictyoptera</taxon>
        <taxon>Blattodea</taxon>
        <taxon>Blattoidea</taxon>
        <taxon>Termitoidae</taxon>
        <taxon>Kalotermitidae</taxon>
        <taxon>Cryptotermitinae</taxon>
        <taxon>Cryptotermes</taxon>
    </lineage>
</organism>
<reference evidence="1 2" key="1">
    <citation type="submission" date="2017-12" db="EMBL/GenBank/DDBJ databases">
        <title>Hemimetabolous genomes reveal molecular basis of termite eusociality.</title>
        <authorList>
            <person name="Harrison M.C."/>
            <person name="Jongepier E."/>
            <person name="Robertson H.M."/>
            <person name="Arning N."/>
            <person name="Bitard-Feildel T."/>
            <person name="Chao H."/>
            <person name="Childers C.P."/>
            <person name="Dinh H."/>
            <person name="Doddapaneni H."/>
            <person name="Dugan S."/>
            <person name="Gowin J."/>
            <person name="Greiner C."/>
            <person name="Han Y."/>
            <person name="Hu H."/>
            <person name="Hughes D.S.T."/>
            <person name="Huylmans A.-K."/>
            <person name="Kemena C."/>
            <person name="Kremer L.P.M."/>
            <person name="Lee S.L."/>
            <person name="Lopez-Ezquerra A."/>
            <person name="Mallet L."/>
            <person name="Monroy-Kuhn J.M."/>
            <person name="Moser A."/>
            <person name="Murali S.C."/>
            <person name="Muzny D.M."/>
            <person name="Otani S."/>
            <person name="Piulachs M.-D."/>
            <person name="Poelchau M."/>
            <person name="Qu J."/>
            <person name="Schaub F."/>
            <person name="Wada-Katsumata A."/>
            <person name="Worley K.C."/>
            <person name="Xie Q."/>
            <person name="Ylla G."/>
            <person name="Poulsen M."/>
            <person name="Gibbs R.A."/>
            <person name="Schal C."/>
            <person name="Richards S."/>
            <person name="Belles X."/>
            <person name="Korb J."/>
            <person name="Bornberg-Bauer E."/>
        </authorList>
    </citation>
    <scope>NUCLEOTIDE SEQUENCE [LARGE SCALE GENOMIC DNA]</scope>
    <source>
        <tissue evidence="1">Whole body</tissue>
    </source>
</reference>